<organism evidence="13 14">
    <name type="scientific">Aromia moschata</name>
    <dbReference type="NCBI Taxonomy" id="1265417"/>
    <lineage>
        <taxon>Eukaryota</taxon>
        <taxon>Metazoa</taxon>
        <taxon>Ecdysozoa</taxon>
        <taxon>Arthropoda</taxon>
        <taxon>Hexapoda</taxon>
        <taxon>Insecta</taxon>
        <taxon>Pterygota</taxon>
        <taxon>Neoptera</taxon>
        <taxon>Endopterygota</taxon>
        <taxon>Coleoptera</taxon>
        <taxon>Polyphaga</taxon>
        <taxon>Cucujiformia</taxon>
        <taxon>Chrysomeloidea</taxon>
        <taxon>Cerambycidae</taxon>
        <taxon>Cerambycinae</taxon>
        <taxon>Callichromatini</taxon>
        <taxon>Aromia</taxon>
    </lineage>
</organism>
<keyword evidence="3" id="KW-0479">Metal-binding</keyword>
<dbReference type="SUPFAM" id="SSF57667">
    <property type="entry name" value="beta-beta-alpha zinc fingers"/>
    <property type="match status" value="17"/>
</dbReference>
<feature type="domain" description="C2H2-type" evidence="12">
    <location>
        <begin position="503"/>
        <end position="530"/>
    </location>
</feature>
<protein>
    <recommendedName>
        <fullName evidence="12">C2H2-type domain-containing protein</fullName>
    </recommendedName>
</protein>
<comment type="similarity">
    <text evidence="2">Belongs to the krueppel C2H2-type zinc-finger protein family.</text>
</comment>
<feature type="domain" description="C2H2-type" evidence="12">
    <location>
        <begin position="955"/>
        <end position="982"/>
    </location>
</feature>
<keyword evidence="14" id="KW-1185">Reference proteome</keyword>
<feature type="domain" description="C2H2-type" evidence="12">
    <location>
        <begin position="1073"/>
        <end position="1100"/>
    </location>
</feature>
<dbReference type="FunFam" id="3.30.160.60:FF:000193">
    <property type="entry name" value="Zinc finger protein 300"/>
    <property type="match status" value="1"/>
</dbReference>
<feature type="domain" description="C2H2-type" evidence="12">
    <location>
        <begin position="634"/>
        <end position="661"/>
    </location>
</feature>
<dbReference type="FunFam" id="3.30.160.60:FF:000478">
    <property type="entry name" value="Zinc finger protein 133"/>
    <property type="match status" value="1"/>
</dbReference>
<feature type="domain" description="C2H2-type" evidence="12">
    <location>
        <begin position="895"/>
        <end position="922"/>
    </location>
</feature>
<keyword evidence="7" id="KW-0805">Transcription regulation</keyword>
<feature type="region of interest" description="Disordered" evidence="11">
    <location>
        <begin position="1"/>
        <end position="34"/>
    </location>
</feature>
<feature type="domain" description="C2H2-type" evidence="12">
    <location>
        <begin position="1252"/>
        <end position="1279"/>
    </location>
</feature>
<feature type="region of interest" description="Disordered" evidence="11">
    <location>
        <begin position="1002"/>
        <end position="1033"/>
    </location>
</feature>
<feature type="domain" description="C2H2-type" evidence="12">
    <location>
        <begin position="690"/>
        <end position="717"/>
    </location>
</feature>
<dbReference type="FunFam" id="3.30.160.60:FF:000446">
    <property type="entry name" value="Zinc finger protein"/>
    <property type="match status" value="4"/>
</dbReference>
<feature type="domain" description="C2H2-type" evidence="12">
    <location>
        <begin position="170"/>
        <end position="198"/>
    </location>
</feature>
<evidence type="ECO:0000256" key="2">
    <source>
        <dbReference type="ARBA" id="ARBA00006991"/>
    </source>
</evidence>
<feature type="compositionally biased region" description="Basic residues" evidence="11">
    <location>
        <begin position="467"/>
        <end position="481"/>
    </location>
</feature>
<name>A0AAV8Y0X2_9CUCU</name>
<feature type="domain" description="C2H2-type" evidence="12">
    <location>
        <begin position="1101"/>
        <end position="1128"/>
    </location>
</feature>
<feature type="domain" description="C2H2-type" evidence="12">
    <location>
        <begin position="556"/>
        <end position="583"/>
    </location>
</feature>
<dbReference type="Pfam" id="PF00096">
    <property type="entry name" value="zf-C2H2"/>
    <property type="match status" value="10"/>
</dbReference>
<reference evidence="13" key="1">
    <citation type="journal article" date="2023" name="Insect Mol. Biol.">
        <title>Genome sequencing provides insights into the evolution of gene families encoding plant cell wall-degrading enzymes in longhorned beetles.</title>
        <authorList>
            <person name="Shin N.R."/>
            <person name="Okamura Y."/>
            <person name="Kirsch R."/>
            <person name="Pauchet Y."/>
        </authorList>
    </citation>
    <scope>NUCLEOTIDE SEQUENCE</scope>
    <source>
        <strain evidence="13">AMC_N1</strain>
    </source>
</reference>
<dbReference type="PROSITE" id="PS00028">
    <property type="entry name" value="ZINC_FINGER_C2H2_1"/>
    <property type="match status" value="28"/>
</dbReference>
<keyword evidence="8" id="KW-0804">Transcription</keyword>
<feature type="domain" description="C2H2-type" evidence="12">
    <location>
        <begin position="135"/>
        <end position="158"/>
    </location>
</feature>
<feature type="domain" description="C2H2-type" evidence="12">
    <location>
        <begin position="531"/>
        <end position="558"/>
    </location>
</feature>
<evidence type="ECO:0000256" key="9">
    <source>
        <dbReference type="ARBA" id="ARBA00023242"/>
    </source>
</evidence>
<dbReference type="FunFam" id="3.30.160.60:FF:000303">
    <property type="entry name" value="Zinc finger protein 41"/>
    <property type="match status" value="1"/>
</dbReference>
<evidence type="ECO:0000256" key="7">
    <source>
        <dbReference type="ARBA" id="ARBA00023015"/>
    </source>
</evidence>
<feature type="compositionally biased region" description="Basic residues" evidence="11">
    <location>
        <begin position="1002"/>
        <end position="1031"/>
    </location>
</feature>
<feature type="domain" description="C2H2-type" evidence="12">
    <location>
        <begin position="232"/>
        <end position="259"/>
    </location>
</feature>
<feature type="domain" description="C2H2-type" evidence="12">
    <location>
        <begin position="324"/>
        <end position="351"/>
    </location>
</feature>
<comment type="subcellular location">
    <subcellularLocation>
        <location evidence="1">Nucleus</location>
    </subcellularLocation>
</comment>
<dbReference type="InterPro" id="IPR036236">
    <property type="entry name" value="Znf_C2H2_sf"/>
</dbReference>
<evidence type="ECO:0000256" key="4">
    <source>
        <dbReference type="ARBA" id="ARBA00022737"/>
    </source>
</evidence>
<gene>
    <name evidence="13" type="ORF">NQ318_020888</name>
</gene>
<dbReference type="GO" id="GO:1990837">
    <property type="term" value="F:sequence-specific double-stranded DNA binding"/>
    <property type="evidence" value="ECO:0007669"/>
    <property type="project" value="UniProtKB-ARBA"/>
</dbReference>
<dbReference type="Proteomes" id="UP001162162">
    <property type="component" value="Unassembled WGS sequence"/>
</dbReference>
<evidence type="ECO:0000256" key="3">
    <source>
        <dbReference type="ARBA" id="ARBA00022723"/>
    </source>
</evidence>
<feature type="compositionally biased region" description="Basic residues" evidence="11">
    <location>
        <begin position="21"/>
        <end position="34"/>
    </location>
</feature>
<accession>A0AAV8Y0X2</accession>
<feature type="domain" description="C2H2-type" evidence="12">
    <location>
        <begin position="1196"/>
        <end position="1223"/>
    </location>
</feature>
<dbReference type="InterPro" id="IPR013087">
    <property type="entry name" value="Znf_C2H2_type"/>
</dbReference>
<dbReference type="SMART" id="SM00355">
    <property type="entry name" value="ZnF_C2H2"/>
    <property type="match status" value="35"/>
</dbReference>
<feature type="region of interest" description="Disordered" evidence="11">
    <location>
        <begin position="460"/>
        <end position="482"/>
    </location>
</feature>
<dbReference type="PROSITE" id="PS50157">
    <property type="entry name" value="ZINC_FINGER_C2H2_2"/>
    <property type="match status" value="27"/>
</dbReference>
<feature type="domain" description="C2H2-type" evidence="12">
    <location>
        <begin position="1224"/>
        <end position="1251"/>
    </location>
</feature>
<dbReference type="GO" id="GO:0005634">
    <property type="term" value="C:nucleus"/>
    <property type="evidence" value="ECO:0007669"/>
    <property type="project" value="UniProtKB-SubCell"/>
</dbReference>
<feature type="compositionally biased region" description="Basic and acidic residues" evidence="11">
    <location>
        <begin position="10"/>
        <end position="20"/>
    </location>
</feature>
<evidence type="ECO:0000256" key="6">
    <source>
        <dbReference type="ARBA" id="ARBA00022833"/>
    </source>
</evidence>
<keyword evidence="4" id="KW-0677">Repeat</keyword>
<feature type="domain" description="C2H2-type" evidence="12">
    <location>
        <begin position="260"/>
        <end position="287"/>
    </location>
</feature>
<comment type="caution">
    <text evidence="13">The sequence shown here is derived from an EMBL/GenBank/DDBJ whole genome shotgun (WGS) entry which is preliminary data.</text>
</comment>
<evidence type="ECO:0000256" key="8">
    <source>
        <dbReference type="ARBA" id="ARBA00023163"/>
    </source>
</evidence>
<dbReference type="GO" id="GO:0008270">
    <property type="term" value="F:zinc ion binding"/>
    <property type="evidence" value="ECO:0007669"/>
    <property type="project" value="UniProtKB-KW"/>
</dbReference>
<feature type="domain" description="C2H2-type" evidence="12">
    <location>
        <begin position="1129"/>
        <end position="1152"/>
    </location>
</feature>
<dbReference type="FunFam" id="3.30.160.60:FF:000110">
    <property type="entry name" value="Zinc finger protein-like"/>
    <property type="match status" value="1"/>
</dbReference>
<feature type="domain" description="C2H2-type" evidence="12">
    <location>
        <begin position="377"/>
        <end position="404"/>
    </location>
</feature>
<evidence type="ECO:0000259" key="12">
    <source>
        <dbReference type="PROSITE" id="PS50157"/>
    </source>
</evidence>
<feature type="domain" description="C2H2-type" evidence="12">
    <location>
        <begin position="923"/>
        <end position="951"/>
    </location>
</feature>
<dbReference type="Gene3D" id="3.30.160.60">
    <property type="entry name" value="Classic Zinc Finger"/>
    <property type="match status" value="23"/>
</dbReference>
<evidence type="ECO:0000256" key="1">
    <source>
        <dbReference type="ARBA" id="ARBA00004123"/>
    </source>
</evidence>
<dbReference type="PANTHER" id="PTHR24376">
    <property type="entry name" value="ZINC FINGER PROTEIN"/>
    <property type="match status" value="1"/>
</dbReference>
<keyword evidence="6" id="KW-0862">Zinc</keyword>
<dbReference type="EMBL" id="JAPWTK010000275">
    <property type="protein sequence ID" value="KAJ8943816.1"/>
    <property type="molecule type" value="Genomic_DNA"/>
</dbReference>
<evidence type="ECO:0000256" key="5">
    <source>
        <dbReference type="ARBA" id="ARBA00022771"/>
    </source>
</evidence>
<feature type="domain" description="C2H2-type" evidence="12">
    <location>
        <begin position="1164"/>
        <end position="1187"/>
    </location>
</feature>
<evidence type="ECO:0000256" key="10">
    <source>
        <dbReference type="PROSITE-ProRule" id="PRU00042"/>
    </source>
</evidence>
<keyword evidence="9" id="KW-0539">Nucleus</keyword>
<keyword evidence="5 10" id="KW-0863">Zinc-finger</keyword>
<feature type="domain" description="C2H2-type" evidence="12">
    <location>
        <begin position="50"/>
        <end position="77"/>
    </location>
</feature>
<evidence type="ECO:0000256" key="11">
    <source>
        <dbReference type="SAM" id="MobiDB-lite"/>
    </source>
</evidence>
<evidence type="ECO:0000313" key="13">
    <source>
        <dbReference type="EMBL" id="KAJ8943816.1"/>
    </source>
</evidence>
<feature type="domain" description="C2H2-type" evidence="12">
    <location>
        <begin position="405"/>
        <end position="428"/>
    </location>
</feature>
<dbReference type="PANTHER" id="PTHR24376:SF235">
    <property type="entry name" value="C2H2-TYPE DOMAIN-CONTAINING PROTEIN"/>
    <property type="match status" value="1"/>
</dbReference>
<dbReference type="FunFam" id="3.30.160.60:FF:001498">
    <property type="entry name" value="Zinc finger protein 404"/>
    <property type="match status" value="2"/>
</dbReference>
<evidence type="ECO:0000313" key="14">
    <source>
        <dbReference type="Proteomes" id="UP001162162"/>
    </source>
</evidence>
<feature type="region of interest" description="Disordered" evidence="11">
    <location>
        <begin position="286"/>
        <end position="305"/>
    </location>
</feature>
<sequence length="1305" mass="151748">MKVRSTATKISEDKEWEPKITKKSPTRKYKKHTSKPKRIVFDRIELDEELRCKHCDKTFKNNIDFAWHSKTHNDDGKYSCHFCKYRTTCKYRSEAHIRNHEGTSRRYKCELCNKTFRKSSYAVEHKYFHTGEMPFQCEVCGKHFMYSKTLAYHRRSSHYEVVTGQPQRKFDCTLCDKHYESHSGLLRHNSRYHKDPATGGGLSVLCDICGKRLSCKYKLKFHMRTHTGYKPFCCHVCSKTFTNKDQLLSHERVHTGEKPFCCDYCGKAFGQSAPYRYHVKTHTGERKYETGKKRRNKKENLTEPKDIDEKASKLIKLLKVDGPMECGACGKSFETHFDVAIHSKVHSKDRNYSCHLCNFKVNSKFRIQRHIKRHDGYKCEVCNKFFKRGTSALKHSYAHTGIKPYKCEICGKHLANPKSLDMHLNTIHHELITGKPLVKYDCVVCHKHYESETGLRRHYSNNEFRSKSKTRKKGVRKKLEKKHPQLTERVNKITNIFELKDPVQCKLCNAKFDNNVDFALHSRNHNEDGKYSCHLCDKRVYKKGHFTKHVMSHNGYKCELCGKVFKRQSTALHHHHSWEKLYPCKFCGKSLGSSHRQALPKHYCTICNKNYLYESGLKLHYSSQHKELGIDFSVICDICGRRISCKSKLKQHLRIHTGDKPYSCSICGRKFTTKDLVTSHMRVHTGEKPYVCKFCGKEFGQGAPYRYHIKTHTGERSCSCPICGKGFISKGNMRIHIKSCIVPVKDVQSDTGPTVTVINNSTLNRLAMEHVFPITAPKVRYIIKKITAEQFAKLKNMIPAKKNPYVAVNIVAEPKKIFDDDFLPELEMLDKSVTLSGLMKPLKCGQCNESFHTHVDYGLHIKNHDENGEYACHLCKYKEKSKQLFTKHMRVHDVFKCGKCDKMFKRRISALKHYKSHLIYKAAQCEVCGKRFSEAKSLRIHHRTIHSDDQQRESHKCMVCNKEYKSVGSLEMHYSVHHKEVGIDKSVICDICGKRLSRKSKKGIKYSRTRGAKRGPYKVDKKPRKSRRKTPVKASVEPMLLGHALKCEHCSESYHNNVDYALHSIVHSEDDHYSCHLCDFRLKSRYRFEKHVRAHEGTNLYKCEICDKPFKIGTHALEHVYFHNGEKPFPCEICGKQFMYSRLLSAHRRLSHYEILTGKPLVKYDCKICQKHYESYPGLQRHMYSKHNEAGVDKSVMCDVCGKKIKNKDKLKFHLRIHTGDKPFSCVVCGRRFAKKDLLQAHMPVHTGEKPFSCKVCGKMFAHRAPLWYHRKTHTGERPNVCPICGKGFISKPAMDNHVKTCYKV</sequence>
<proteinExistence type="inferred from homology"/>
<feature type="domain" description="C2H2-type" evidence="12">
    <location>
        <begin position="662"/>
        <end position="689"/>
    </location>
</feature>
<feature type="domain" description="C2H2-type" evidence="12">
    <location>
        <begin position="352"/>
        <end position="379"/>
    </location>
</feature>
<feature type="domain" description="C2H2-type" evidence="12">
    <location>
        <begin position="107"/>
        <end position="134"/>
    </location>
</feature>
<feature type="domain" description="C2H2-type" evidence="12">
    <location>
        <begin position="204"/>
        <end position="231"/>
    </location>
</feature>